<evidence type="ECO:0000259" key="10">
    <source>
        <dbReference type="PROSITE" id="PS00623"/>
    </source>
</evidence>
<accession>S8DTE4</accession>
<dbReference type="InterPro" id="IPR000172">
    <property type="entry name" value="GMC_OxRdtase_N"/>
</dbReference>
<evidence type="ECO:0000259" key="11">
    <source>
        <dbReference type="PROSITE" id="PS00624"/>
    </source>
</evidence>
<dbReference type="OrthoDB" id="269227at2759"/>
<dbReference type="GO" id="GO:0016614">
    <property type="term" value="F:oxidoreductase activity, acting on CH-OH group of donors"/>
    <property type="evidence" value="ECO:0007669"/>
    <property type="project" value="InterPro"/>
</dbReference>
<feature type="active site" description="Proton acceptor" evidence="7">
    <location>
        <position position="558"/>
    </location>
</feature>
<dbReference type="Gene3D" id="3.50.50.60">
    <property type="entry name" value="FAD/NAD(P)-binding domain"/>
    <property type="match status" value="1"/>
</dbReference>
<dbReference type="EMBL" id="KE504231">
    <property type="protein sequence ID" value="EPS94493.1"/>
    <property type="molecule type" value="Genomic_DNA"/>
</dbReference>
<dbReference type="InterPro" id="IPR036188">
    <property type="entry name" value="FAD/NAD-bd_sf"/>
</dbReference>
<dbReference type="STRING" id="743788.S8DTE4"/>
<dbReference type="HOGENOM" id="CLU_002865_6_0_1"/>
<evidence type="ECO:0000256" key="8">
    <source>
        <dbReference type="PIRSR" id="PIRSR000137-2"/>
    </source>
</evidence>
<evidence type="ECO:0000256" key="1">
    <source>
        <dbReference type="ARBA" id="ARBA00001974"/>
    </source>
</evidence>
<comment type="cofactor">
    <cofactor evidence="1 8">
        <name>FAD</name>
        <dbReference type="ChEBI" id="CHEBI:57692"/>
    </cofactor>
</comment>
<protein>
    <recommendedName>
        <fullName evidence="10 11">Glucose-methanol-choline oxidoreductase N-terminal domain-containing protein</fullName>
    </recommendedName>
</protein>
<feature type="domain" description="Glucose-methanol-choline oxidoreductase N-terminal" evidence="10">
    <location>
        <begin position="91"/>
        <end position="114"/>
    </location>
</feature>
<keyword evidence="13" id="KW-1185">Reference proteome</keyword>
<evidence type="ECO:0000256" key="5">
    <source>
        <dbReference type="ARBA" id="ARBA00022827"/>
    </source>
</evidence>
<keyword evidence="3 9" id="KW-0285">Flavoprotein</keyword>
<dbReference type="Pfam" id="PF00732">
    <property type="entry name" value="GMC_oxred_N"/>
    <property type="match status" value="1"/>
</dbReference>
<evidence type="ECO:0000313" key="12">
    <source>
        <dbReference type="EMBL" id="EPS94493.1"/>
    </source>
</evidence>
<proteinExistence type="inferred from homology"/>
<dbReference type="GO" id="GO:0050660">
    <property type="term" value="F:flavin adenine dinucleotide binding"/>
    <property type="evidence" value="ECO:0007669"/>
    <property type="project" value="InterPro"/>
</dbReference>
<keyword evidence="4" id="KW-0732">Signal</keyword>
<dbReference type="InParanoid" id="S8DTE4"/>
<dbReference type="PANTHER" id="PTHR11552">
    <property type="entry name" value="GLUCOSE-METHANOL-CHOLINE GMC OXIDOREDUCTASE"/>
    <property type="match status" value="1"/>
</dbReference>
<organism evidence="12 13">
    <name type="scientific">Fomitopsis schrenkii</name>
    <name type="common">Brown rot fungus</name>
    <dbReference type="NCBI Taxonomy" id="2126942"/>
    <lineage>
        <taxon>Eukaryota</taxon>
        <taxon>Fungi</taxon>
        <taxon>Dikarya</taxon>
        <taxon>Basidiomycota</taxon>
        <taxon>Agaricomycotina</taxon>
        <taxon>Agaricomycetes</taxon>
        <taxon>Polyporales</taxon>
        <taxon>Fomitopsis</taxon>
    </lineage>
</organism>
<evidence type="ECO:0000256" key="9">
    <source>
        <dbReference type="RuleBase" id="RU003968"/>
    </source>
</evidence>
<dbReference type="eggNOG" id="KOG1238">
    <property type="taxonomic scope" value="Eukaryota"/>
</dbReference>
<keyword evidence="6" id="KW-0560">Oxidoreductase</keyword>
<keyword evidence="5 8" id="KW-0274">FAD</keyword>
<name>S8DTE4_FOMSC</name>
<dbReference type="InterPro" id="IPR012132">
    <property type="entry name" value="GMC_OxRdtase"/>
</dbReference>
<dbReference type="SUPFAM" id="SSF51905">
    <property type="entry name" value="FAD/NAD(P)-binding domain"/>
    <property type="match status" value="1"/>
</dbReference>
<feature type="active site" description="Proton donor" evidence="7">
    <location>
        <position position="515"/>
    </location>
</feature>
<dbReference type="Gene3D" id="3.30.560.10">
    <property type="entry name" value="Glucose Oxidase, domain 3"/>
    <property type="match status" value="1"/>
</dbReference>
<dbReference type="PIRSF" id="PIRSF000137">
    <property type="entry name" value="Alcohol_oxidase"/>
    <property type="match status" value="1"/>
</dbReference>
<evidence type="ECO:0000256" key="6">
    <source>
        <dbReference type="ARBA" id="ARBA00023002"/>
    </source>
</evidence>
<dbReference type="PROSITE" id="PS00624">
    <property type="entry name" value="GMC_OXRED_2"/>
    <property type="match status" value="1"/>
</dbReference>
<reference evidence="12 13" key="1">
    <citation type="journal article" date="2012" name="Science">
        <title>The Paleozoic origin of enzymatic lignin decomposition reconstructed from 31 fungal genomes.</title>
        <authorList>
            <person name="Floudas D."/>
            <person name="Binder M."/>
            <person name="Riley R."/>
            <person name="Barry K."/>
            <person name="Blanchette R.A."/>
            <person name="Henrissat B."/>
            <person name="Martinez A.T."/>
            <person name="Otillar R."/>
            <person name="Spatafora J.W."/>
            <person name="Yadav J.S."/>
            <person name="Aerts A."/>
            <person name="Benoit I."/>
            <person name="Boyd A."/>
            <person name="Carlson A."/>
            <person name="Copeland A."/>
            <person name="Coutinho P.M."/>
            <person name="de Vries R.P."/>
            <person name="Ferreira P."/>
            <person name="Findley K."/>
            <person name="Foster B."/>
            <person name="Gaskell J."/>
            <person name="Glotzer D."/>
            <person name="Gorecki P."/>
            <person name="Heitman J."/>
            <person name="Hesse C."/>
            <person name="Hori C."/>
            <person name="Igarashi K."/>
            <person name="Jurgens J.A."/>
            <person name="Kallen N."/>
            <person name="Kersten P."/>
            <person name="Kohler A."/>
            <person name="Kuees U."/>
            <person name="Kumar T.K.A."/>
            <person name="Kuo A."/>
            <person name="LaButti K."/>
            <person name="Larrondo L.F."/>
            <person name="Lindquist E."/>
            <person name="Ling A."/>
            <person name="Lombard V."/>
            <person name="Lucas S."/>
            <person name="Lundell T."/>
            <person name="Martin R."/>
            <person name="McLaughlin D.J."/>
            <person name="Morgenstern I."/>
            <person name="Morin E."/>
            <person name="Murat C."/>
            <person name="Nagy L.G."/>
            <person name="Nolan M."/>
            <person name="Ohm R.A."/>
            <person name="Patyshakuliyeva A."/>
            <person name="Rokas A."/>
            <person name="Ruiz-Duenas F.J."/>
            <person name="Sabat G."/>
            <person name="Salamov A."/>
            <person name="Samejima M."/>
            <person name="Schmutz J."/>
            <person name="Slot J.C."/>
            <person name="St John F."/>
            <person name="Stenlid J."/>
            <person name="Sun H."/>
            <person name="Sun S."/>
            <person name="Syed K."/>
            <person name="Tsang A."/>
            <person name="Wiebenga A."/>
            <person name="Young D."/>
            <person name="Pisabarro A."/>
            <person name="Eastwood D.C."/>
            <person name="Martin F."/>
            <person name="Cullen D."/>
            <person name="Grigoriev I.V."/>
            <person name="Hibbett D.S."/>
        </authorList>
    </citation>
    <scope>NUCLEOTIDE SEQUENCE</scope>
    <source>
        <strain evidence="13">FP-58527</strain>
    </source>
</reference>
<evidence type="ECO:0000256" key="4">
    <source>
        <dbReference type="ARBA" id="ARBA00022729"/>
    </source>
</evidence>
<comment type="similarity">
    <text evidence="2 9">Belongs to the GMC oxidoreductase family.</text>
</comment>
<evidence type="ECO:0000256" key="3">
    <source>
        <dbReference type="ARBA" id="ARBA00022630"/>
    </source>
</evidence>
<dbReference type="InterPro" id="IPR007867">
    <property type="entry name" value="GMC_OxRtase_C"/>
</dbReference>
<evidence type="ECO:0000256" key="7">
    <source>
        <dbReference type="PIRSR" id="PIRSR000137-1"/>
    </source>
</evidence>
<feature type="domain" description="Glucose-methanol-choline oxidoreductase N-terminal" evidence="11">
    <location>
        <begin position="284"/>
        <end position="298"/>
    </location>
</feature>
<sequence length="578" mass="63737">MVAQIFDVADKTFDYIIIGGGTTGLAIAARLLENTNGSVLVLEAGEPNLDDPKILLGAGFGSMLGEPKYDWSFKTTPQTHCNNRTMVWPRGKGLGGSSAVNFYTWSKPPAADVNAWEELGNPGWDWKAYTRYTMRAEEFTEASEDQLKEYAHTHNIEYRGRSGPIKTTVPVTSLQINKLFFEAAQKHGLPLLEDSYGGNTTGCWLPSANLDRKTKWTRSYAVTAYYLPHRYNSKLKVLTEAIGAEVLFADTKDGGDLVASGIKFIHGGTTHRAYANKEVILAAGPVKSPQILELSGIGRRDILDRIGVAVRIELPGVGENLQDHTSVGMTYELDSKVSHKTVDLFRNPDFAKEQLRLQDLDMENLHRLGITAFAYAPLQVASPDAALGIIGKMTAYVEEKKQSGTLPPGLAEQWDIQLRVLKDSTLPDTEVIGYPGFFKHCKSSDPLVQPDLDPNTFAVPYDLDVYVENFKFARRLAATEPFKSGTIREAEPGASVQTDQEIKEYIRNTCETCYHACGSLSMLPREKNGVVDPELRVYGTRNLRVADLSIVPLEIAAHTQATAYFVGEYMADILIGAT</sequence>
<gene>
    <name evidence="12" type="ORF">FOMPIDRAFT_1033345</name>
</gene>
<evidence type="ECO:0000256" key="2">
    <source>
        <dbReference type="ARBA" id="ARBA00010790"/>
    </source>
</evidence>
<evidence type="ECO:0000313" key="13">
    <source>
        <dbReference type="Proteomes" id="UP000015241"/>
    </source>
</evidence>
<dbReference type="Pfam" id="PF05199">
    <property type="entry name" value="GMC_oxred_C"/>
    <property type="match status" value="1"/>
</dbReference>
<feature type="binding site" evidence="8">
    <location>
        <begin position="22"/>
        <end position="23"/>
    </location>
    <ligand>
        <name>FAD</name>
        <dbReference type="ChEBI" id="CHEBI:57692"/>
    </ligand>
</feature>
<dbReference type="AlphaFoldDB" id="S8DTE4"/>
<dbReference type="PROSITE" id="PS00623">
    <property type="entry name" value="GMC_OXRED_1"/>
    <property type="match status" value="1"/>
</dbReference>
<dbReference type="SUPFAM" id="SSF54373">
    <property type="entry name" value="FAD-linked reductases, C-terminal domain"/>
    <property type="match status" value="1"/>
</dbReference>
<dbReference type="Proteomes" id="UP000015241">
    <property type="component" value="Unassembled WGS sequence"/>
</dbReference>
<dbReference type="PANTHER" id="PTHR11552:SF201">
    <property type="entry name" value="GLUCOSE-METHANOL-CHOLINE OXIDOREDUCTASE N-TERMINAL DOMAIN-CONTAINING PROTEIN"/>
    <property type="match status" value="1"/>
</dbReference>